<gene>
    <name evidence="1" type="ORF">CEE55_11050</name>
</gene>
<dbReference type="RefSeq" id="WP_050557871.1">
    <property type="nucleotide sequence ID" value="NZ_NIXP01000076.1"/>
</dbReference>
<dbReference type="EMBL" id="NIXP01000076">
    <property type="protein sequence ID" value="OWR33584.1"/>
    <property type="molecule type" value="Genomic_DNA"/>
</dbReference>
<dbReference type="Pfam" id="PF02810">
    <property type="entry name" value="SEC-C"/>
    <property type="match status" value="1"/>
</dbReference>
<comment type="caution">
    <text evidence="1">The sequence shown here is derived from an EMBL/GenBank/DDBJ whole genome shotgun (WGS) entry which is preliminary data.</text>
</comment>
<sequence length="208" mass="22936">MSTITTTPPKITIAVRRLTDSVVLGAEPIYLPVRPEADAIVHECFPNVQAKIARDGGQMLCGWQLWEWPDVLVEAEFHAVWVSPCGEPIDVSPKPEGETRILFVPDPGRRYEGLAIDNVRMPLSDDLLIRHFIQMSEAIVGVMNRGKRATQYGHVSVPANEIQPLLQARAFLGQSLAAGLREHTPCLCGSGRKYARCHGSHVEAFFGS</sequence>
<evidence type="ECO:0000313" key="1">
    <source>
        <dbReference type="EMBL" id="OWR33584.1"/>
    </source>
</evidence>
<name>A0A246KYD5_9GAMM</name>
<dbReference type="SUPFAM" id="SSF103642">
    <property type="entry name" value="Sec-C motif"/>
    <property type="match status" value="1"/>
</dbReference>
<dbReference type="AlphaFoldDB" id="A0A246KYD5"/>
<reference evidence="1 2" key="1">
    <citation type="submission" date="2017-06" db="EMBL/GenBank/DDBJ databases">
        <authorList>
            <person name="Kim H.J."/>
            <person name="Triplett B.A."/>
        </authorList>
    </citation>
    <scope>NUCLEOTIDE SEQUENCE [LARGE SCALE GENOMIC DNA]</scope>
    <source>
        <strain evidence="1 2">S18795</strain>
    </source>
</reference>
<protein>
    <submittedName>
        <fullName evidence="1">Zinc chelation protein SecC</fullName>
    </submittedName>
</protein>
<dbReference type="InterPro" id="IPR004027">
    <property type="entry name" value="SEC_C_motif"/>
</dbReference>
<proteinExistence type="predicted"/>
<evidence type="ECO:0000313" key="2">
    <source>
        <dbReference type="Proteomes" id="UP000197904"/>
    </source>
</evidence>
<accession>A0A246KYD5</accession>
<dbReference type="Proteomes" id="UP000197904">
    <property type="component" value="Unassembled WGS sequence"/>
</dbReference>
<organism evidence="1 2">
    <name type="scientific">Stenotrophomonas pavanii</name>
    <dbReference type="NCBI Taxonomy" id="487698"/>
    <lineage>
        <taxon>Bacteria</taxon>
        <taxon>Pseudomonadati</taxon>
        <taxon>Pseudomonadota</taxon>
        <taxon>Gammaproteobacteria</taxon>
        <taxon>Lysobacterales</taxon>
        <taxon>Lysobacteraceae</taxon>
        <taxon>Stenotrophomonas</taxon>
    </lineage>
</organism>